<dbReference type="SUPFAM" id="SSF103515">
    <property type="entry name" value="Autotransporter"/>
    <property type="match status" value="1"/>
</dbReference>
<dbReference type="SMART" id="SM00869">
    <property type="entry name" value="Autotransporter"/>
    <property type="match status" value="1"/>
</dbReference>
<feature type="domain" description="Autotransporter" evidence="1">
    <location>
        <begin position="690"/>
        <end position="968"/>
    </location>
</feature>
<comment type="caution">
    <text evidence="2">The sequence shown here is derived from an EMBL/GenBank/DDBJ whole genome shotgun (WGS) entry which is preliminary data.</text>
</comment>
<evidence type="ECO:0000313" key="3">
    <source>
        <dbReference type="Proteomes" id="UP000241247"/>
    </source>
</evidence>
<dbReference type="Proteomes" id="UP000241247">
    <property type="component" value="Unassembled WGS sequence"/>
</dbReference>
<dbReference type="EMBL" id="PZZZ01000005">
    <property type="protein sequence ID" value="PTM94390.1"/>
    <property type="molecule type" value="Genomic_DNA"/>
</dbReference>
<evidence type="ECO:0000313" key="2">
    <source>
        <dbReference type="EMBL" id="PTM94390.1"/>
    </source>
</evidence>
<gene>
    <name evidence="2" type="ORF">C7449_105291</name>
</gene>
<reference evidence="2 3" key="1">
    <citation type="submission" date="2018-04" db="EMBL/GenBank/DDBJ databases">
        <title>Genomic Encyclopedia of Type Strains, Phase IV (KMG-IV): sequencing the most valuable type-strain genomes for metagenomic binning, comparative biology and taxonomic classification.</title>
        <authorList>
            <person name="Goeker M."/>
        </authorList>
    </citation>
    <scope>NUCLEOTIDE SEQUENCE [LARGE SCALE GENOMIC DNA]</scope>
    <source>
        <strain evidence="2 3">DSM 7138</strain>
    </source>
</reference>
<proteinExistence type="predicted"/>
<dbReference type="AlphaFoldDB" id="A0A2T5B613"/>
<accession>A0A2T5B613</accession>
<protein>
    <submittedName>
        <fullName evidence="2">Uncharacterized protein with beta-barrel porin domain</fullName>
    </submittedName>
</protein>
<dbReference type="Gene3D" id="2.40.128.130">
    <property type="entry name" value="Autotransporter beta-domain"/>
    <property type="match status" value="1"/>
</dbReference>
<organism evidence="2 3">
    <name type="scientific">Mycoplana dimorpha</name>
    <dbReference type="NCBI Taxonomy" id="28320"/>
    <lineage>
        <taxon>Bacteria</taxon>
        <taxon>Pseudomonadati</taxon>
        <taxon>Pseudomonadota</taxon>
        <taxon>Alphaproteobacteria</taxon>
        <taxon>Hyphomicrobiales</taxon>
        <taxon>Rhizobiaceae</taxon>
        <taxon>Mycoplana</taxon>
    </lineage>
</organism>
<dbReference type="InterPro" id="IPR005546">
    <property type="entry name" value="Autotransporte_beta"/>
</dbReference>
<name>A0A2T5B613_MYCDI</name>
<sequence length="968" mass="98903">MRHSVSARSFPFPGFSMESWLADPVWMTRASVLLALPVAVGIPLGEARASCVTSGNISAVQCASSDVQMVGGTGASSLTVTDVTASSVAVLTSPFASGPFVQTLTVDGRTVLNRTDYPGLYMYSSQAGWDANLFIGEDVSITSAGPFGAVWLRSESTDSTTSNDLVVNSSGTIVSYGANADGITATSNNGSVRVTNRGDVSAAGGRGIYAEGGYASNTPVPVSISNSGSIQAYQAGLRAINYTGTAVIGNDGSVRSATRQAIVGWSANGGATIDNSGTVVADHYDAILAAGTGGDVIVTNSGDVTANRDLNLTQISPDFHAISAYTSGAGSVTISNTAAGILTAHWDAGMAAASHSGTITMRNAGGIDAQTGIYAESHAGRIEIENSGTILSSGTGISVTAASSASIVNSGTIASELAALEVGYGILADVENSFGGLAIGAVRLGSAANLENAGTLVLKRGASLADYSGTGVATASSVDGNFVQKSTGRLDMSVDTASSYSTLTIGGTASLAGSLVLDVGAGYDGSLLSDVISTSGGLTSNGLAIIDNSLRYRFSALYDATTLDLVANDTGMTTIRAALENRMPGAAEVGAFWDDLSVSGTNSTEFSLMLQSILQAEREDEVASAVAETLPLVNGGVMSATFASLDRVNTVLRNRINTLSGLDRSISNLTTGSIGPATSGVPAASLAADALSIEQYVWLTTFAGLMHQDGTTGMSDTRTDGHGVVAGIDGTVGRKTDLGIAFAWSGSDLSTNNSGPDQGADVDTYQLALYGRHDLGSETGLLFQVDAGRSFVDGYRAIEAISATASSSYASNFAHVGLGLDRIFAVSEVTLFRPSVWVDYTWMKDDAYTETGANDLNLLVKGRDRDALVLGVNGALTHDLTERMAVDVSLGAGYGLLREAGSIDAAYAGSPDDVFTTTGGAESPWQVEAALALTYTNANGLGVTAGYDAWHRDDAFGQSAGLQVFKRF</sequence>
<keyword evidence="3" id="KW-1185">Reference proteome</keyword>
<dbReference type="Pfam" id="PF03797">
    <property type="entry name" value="Autotransporter"/>
    <property type="match status" value="1"/>
</dbReference>
<dbReference type="InterPro" id="IPR036709">
    <property type="entry name" value="Autotransporte_beta_dom_sf"/>
</dbReference>
<dbReference type="OrthoDB" id="9804931at2"/>
<dbReference type="PROSITE" id="PS51208">
    <property type="entry name" value="AUTOTRANSPORTER"/>
    <property type="match status" value="1"/>
</dbReference>
<evidence type="ECO:0000259" key="1">
    <source>
        <dbReference type="PROSITE" id="PS51208"/>
    </source>
</evidence>